<comment type="catalytic activity">
    <reaction evidence="9">
        <text>[protein]-C-terminal L-amino acid-glycyl-phosphatidylethanolamide + H2O = [protein]-C-terminal L-amino acid-glycine + a 1,2-diacyl-sn-glycero-3-phosphoethanolamine</text>
        <dbReference type="Rhea" id="RHEA:67548"/>
        <dbReference type="Rhea" id="RHEA-COMP:17323"/>
        <dbReference type="Rhea" id="RHEA-COMP:17324"/>
        <dbReference type="ChEBI" id="CHEBI:15377"/>
        <dbReference type="ChEBI" id="CHEBI:64612"/>
        <dbReference type="ChEBI" id="CHEBI:172940"/>
        <dbReference type="ChEBI" id="CHEBI:172941"/>
    </reaction>
    <physiologicalReaction direction="left-to-right" evidence="9">
        <dbReference type="Rhea" id="RHEA:67549"/>
    </physiologicalReaction>
</comment>
<keyword evidence="4 10" id="KW-0645">Protease</keyword>
<evidence type="ECO:0000256" key="6">
    <source>
        <dbReference type="ARBA" id="ARBA00022807"/>
    </source>
</evidence>
<dbReference type="AlphaFoldDB" id="A0A1Y1VQ42"/>
<dbReference type="GO" id="GO:0000045">
    <property type="term" value="P:autophagosome assembly"/>
    <property type="evidence" value="ECO:0007669"/>
    <property type="project" value="TreeGrafter"/>
</dbReference>
<keyword evidence="5 10" id="KW-0378">Hydrolase</keyword>
<dbReference type="GO" id="GO:0000423">
    <property type="term" value="P:mitophagy"/>
    <property type="evidence" value="ECO:0007669"/>
    <property type="project" value="TreeGrafter"/>
</dbReference>
<evidence type="ECO:0000256" key="11">
    <source>
        <dbReference type="SAM" id="MobiDB-lite"/>
    </source>
</evidence>
<comment type="subcellular location">
    <subcellularLocation>
        <location evidence="10">Nucleus</location>
    </subcellularLocation>
    <subcellularLocation>
        <location evidence="10">Cytoplasm</location>
    </subcellularLocation>
</comment>
<dbReference type="Proteomes" id="UP000193719">
    <property type="component" value="Unassembled WGS sequence"/>
</dbReference>
<sequence>MEYQTHLSSNKDLNSNENKNENTEMENNNKKNDSSVSLERSGSKYSKSVSYYYYNIVNWTNDVIIQAKERLKSRTNPVWLLGQYYPNGMEKTNQQESSFFLDHSSRIWLTYRHSFEPILPSDYTSDMGWGCMLRSGQMLLINAFVYHFLGRDWRINNKEKFETYKELINWFLDFPEKPFSIHKIATLGQKYDKSIGEWFGPMIISQVLKNAVEHSSECNKCIGVCVSVDQSIYKDEVVKVTNNWNKALIILLPLRLGIKSLNPLYHEGLKICFQFPQCIGIAGGKPKSSLYLIGNDDNDIIYLDPHIIKPALEKKDKYDDDDFISYKCSTVQTIDIASLDPSLAVGFYFSDEGDFNDFCTQFENVKGDYPIFVISDKKPEYLDEDIDIISEPTN</sequence>
<gene>
    <name evidence="13" type="ORF">BCR36DRAFT_4815</name>
</gene>
<evidence type="ECO:0000259" key="12">
    <source>
        <dbReference type="Pfam" id="PF03416"/>
    </source>
</evidence>
<dbReference type="GO" id="GO:0005737">
    <property type="term" value="C:cytoplasm"/>
    <property type="evidence" value="ECO:0007669"/>
    <property type="project" value="UniProtKB-SubCell"/>
</dbReference>
<dbReference type="PANTHER" id="PTHR22624">
    <property type="entry name" value="CYSTEINE PROTEASE ATG4"/>
    <property type="match status" value="1"/>
</dbReference>
<dbReference type="OrthoDB" id="2960936at2759"/>
<keyword evidence="2" id="KW-0813">Transport</keyword>
<dbReference type="EMBL" id="MCFH01000001">
    <property type="protein sequence ID" value="ORX60991.1"/>
    <property type="molecule type" value="Genomic_DNA"/>
</dbReference>
<dbReference type="GO" id="GO:0005634">
    <property type="term" value="C:nucleus"/>
    <property type="evidence" value="ECO:0007669"/>
    <property type="project" value="UniProtKB-SubCell"/>
</dbReference>
<dbReference type="Pfam" id="PF03416">
    <property type="entry name" value="Peptidase_C54"/>
    <property type="match status" value="1"/>
</dbReference>
<evidence type="ECO:0000256" key="2">
    <source>
        <dbReference type="ARBA" id="ARBA00022448"/>
    </source>
</evidence>
<dbReference type="EC" id="3.4.22.-" evidence="10"/>
<evidence type="ECO:0000256" key="9">
    <source>
        <dbReference type="ARBA" id="ARBA00029362"/>
    </source>
</evidence>
<comment type="similarity">
    <text evidence="1 10">Belongs to the peptidase C54 family.</text>
</comment>
<organism evidence="13 14">
    <name type="scientific">Piromyces finnis</name>
    <dbReference type="NCBI Taxonomy" id="1754191"/>
    <lineage>
        <taxon>Eukaryota</taxon>
        <taxon>Fungi</taxon>
        <taxon>Fungi incertae sedis</taxon>
        <taxon>Chytridiomycota</taxon>
        <taxon>Chytridiomycota incertae sedis</taxon>
        <taxon>Neocallimastigomycetes</taxon>
        <taxon>Neocallimastigales</taxon>
        <taxon>Neocallimastigaceae</taxon>
        <taxon>Piromyces</taxon>
    </lineage>
</organism>
<evidence type="ECO:0000313" key="13">
    <source>
        <dbReference type="EMBL" id="ORX60991.1"/>
    </source>
</evidence>
<reference evidence="13 14" key="1">
    <citation type="submission" date="2016-08" db="EMBL/GenBank/DDBJ databases">
        <title>Genomes of anaerobic fungi encode conserved fungal cellulosomes for biomass hydrolysis.</title>
        <authorList>
            <consortium name="DOE Joint Genome Institute"/>
            <person name="Haitjema C.H."/>
            <person name="Gilmore S.P."/>
            <person name="Henske J.K."/>
            <person name="Solomon K.V."/>
            <person name="De Groot R."/>
            <person name="Kuo A."/>
            <person name="Mondo S.J."/>
            <person name="Salamov A.A."/>
            <person name="Labutti K."/>
            <person name="Zhao Z."/>
            <person name="Chiniquy J."/>
            <person name="Barry K."/>
            <person name="Brewer H.M."/>
            <person name="Purvine S.O."/>
            <person name="Wright A.T."/>
            <person name="Boxma B."/>
            <person name="Van Alen T."/>
            <person name="Hackstein J.H."/>
            <person name="Baker S.E."/>
            <person name="Grigoriev I.V."/>
            <person name="O'Malley M.A."/>
        </authorList>
    </citation>
    <scope>NUCLEOTIDE SEQUENCE [LARGE SCALE GENOMIC DNA]</scope>
    <source>
        <strain evidence="14">finn</strain>
    </source>
</reference>
<name>A0A1Y1VQ42_9FUNG</name>
<protein>
    <recommendedName>
        <fullName evidence="10">Cysteine protease</fullName>
        <ecNumber evidence="10">3.4.22.-</ecNumber>
    </recommendedName>
</protein>
<dbReference type="GO" id="GO:0034727">
    <property type="term" value="P:piecemeal microautophagy of the nucleus"/>
    <property type="evidence" value="ECO:0007669"/>
    <property type="project" value="TreeGrafter"/>
</dbReference>
<evidence type="ECO:0000256" key="5">
    <source>
        <dbReference type="ARBA" id="ARBA00022801"/>
    </source>
</evidence>
<dbReference type="InterPro" id="IPR038765">
    <property type="entry name" value="Papain-like_cys_pep_sf"/>
</dbReference>
<evidence type="ECO:0000256" key="10">
    <source>
        <dbReference type="RuleBase" id="RU363115"/>
    </source>
</evidence>
<dbReference type="InterPro" id="IPR046792">
    <property type="entry name" value="Peptidase_C54_cat"/>
</dbReference>
<dbReference type="InterPro" id="IPR005078">
    <property type="entry name" value="Peptidase_C54"/>
</dbReference>
<proteinExistence type="inferred from homology"/>
<feature type="domain" description="Peptidase C54 catalytic" evidence="12">
    <location>
        <begin position="98"/>
        <end position="360"/>
    </location>
</feature>
<keyword evidence="14" id="KW-1185">Reference proteome</keyword>
<feature type="compositionally biased region" description="Basic and acidic residues" evidence="11">
    <location>
        <begin position="18"/>
        <end position="33"/>
    </location>
</feature>
<keyword evidence="10" id="KW-0539">Nucleus</keyword>
<comment type="function">
    <text evidence="10">Required for selective autophagic degradation of the nucleus (nucleophagy) as well as for mitophagy which contributes to regulate mitochondrial quantity and quality by eliminating the mitochondria to a basal level to fulfill cellular energy requirements and preventing excess ROS production.</text>
</comment>
<evidence type="ECO:0000256" key="7">
    <source>
        <dbReference type="ARBA" id="ARBA00022927"/>
    </source>
</evidence>
<evidence type="ECO:0000256" key="4">
    <source>
        <dbReference type="ARBA" id="ARBA00022670"/>
    </source>
</evidence>
<evidence type="ECO:0000313" key="14">
    <source>
        <dbReference type="Proteomes" id="UP000193719"/>
    </source>
</evidence>
<dbReference type="GO" id="GO:0035973">
    <property type="term" value="P:aggrephagy"/>
    <property type="evidence" value="ECO:0007669"/>
    <property type="project" value="TreeGrafter"/>
</dbReference>
<dbReference type="SUPFAM" id="SSF54001">
    <property type="entry name" value="Cysteine proteinases"/>
    <property type="match status" value="1"/>
</dbReference>
<evidence type="ECO:0000256" key="1">
    <source>
        <dbReference type="ARBA" id="ARBA00010958"/>
    </source>
</evidence>
<evidence type="ECO:0000256" key="8">
    <source>
        <dbReference type="ARBA" id="ARBA00023006"/>
    </source>
</evidence>
<dbReference type="GO" id="GO:0004197">
    <property type="term" value="F:cysteine-type endopeptidase activity"/>
    <property type="evidence" value="ECO:0007669"/>
    <property type="project" value="TreeGrafter"/>
</dbReference>
<keyword evidence="8" id="KW-0072">Autophagy</keyword>
<dbReference type="GO" id="GO:0016485">
    <property type="term" value="P:protein processing"/>
    <property type="evidence" value="ECO:0007669"/>
    <property type="project" value="TreeGrafter"/>
</dbReference>
<dbReference type="STRING" id="1754191.A0A1Y1VQ42"/>
<keyword evidence="7" id="KW-0653">Protein transport</keyword>
<feature type="region of interest" description="Disordered" evidence="11">
    <location>
        <begin position="1"/>
        <end position="39"/>
    </location>
</feature>
<dbReference type="PANTHER" id="PTHR22624:SF49">
    <property type="entry name" value="CYSTEINE PROTEASE"/>
    <property type="match status" value="1"/>
</dbReference>
<accession>A0A1Y1VQ42</accession>
<evidence type="ECO:0000256" key="3">
    <source>
        <dbReference type="ARBA" id="ARBA00022490"/>
    </source>
</evidence>
<comment type="caution">
    <text evidence="13">The sequence shown here is derived from an EMBL/GenBank/DDBJ whole genome shotgun (WGS) entry which is preliminary data.</text>
</comment>
<dbReference type="GO" id="GO:0015031">
    <property type="term" value="P:protein transport"/>
    <property type="evidence" value="ECO:0007669"/>
    <property type="project" value="UniProtKB-KW"/>
</dbReference>
<reference evidence="13 14" key="2">
    <citation type="submission" date="2016-08" db="EMBL/GenBank/DDBJ databases">
        <title>Pervasive Adenine N6-methylation of Active Genes in Fungi.</title>
        <authorList>
            <consortium name="DOE Joint Genome Institute"/>
            <person name="Mondo S.J."/>
            <person name="Dannebaum R.O."/>
            <person name="Kuo R.C."/>
            <person name="Labutti K."/>
            <person name="Haridas S."/>
            <person name="Kuo A."/>
            <person name="Salamov A."/>
            <person name="Ahrendt S.R."/>
            <person name="Lipzen A."/>
            <person name="Sullivan W."/>
            <person name="Andreopoulos W.B."/>
            <person name="Clum A."/>
            <person name="Lindquist E."/>
            <person name="Daum C."/>
            <person name="Ramamoorthy G.K."/>
            <person name="Gryganskyi A."/>
            <person name="Culley D."/>
            <person name="Magnuson J.K."/>
            <person name="James T.Y."/>
            <person name="O'Malley M.A."/>
            <person name="Stajich J.E."/>
            <person name="Spatafora J.W."/>
            <person name="Visel A."/>
            <person name="Grigoriev I.V."/>
        </authorList>
    </citation>
    <scope>NUCLEOTIDE SEQUENCE [LARGE SCALE GENOMIC DNA]</scope>
    <source>
        <strain evidence="14">finn</strain>
    </source>
</reference>
<dbReference type="GO" id="GO:0019786">
    <property type="term" value="F:protein-phosphatidylethanolamide deconjugating activity"/>
    <property type="evidence" value="ECO:0007669"/>
    <property type="project" value="InterPro"/>
</dbReference>
<keyword evidence="6" id="KW-0788">Thiol protease</keyword>
<keyword evidence="3 10" id="KW-0963">Cytoplasm</keyword>